<gene>
    <name evidence="9" type="ORF">MIMGU_mgv1a017998mg</name>
</gene>
<dbReference type="Proteomes" id="UP000030748">
    <property type="component" value="Unassembled WGS sequence"/>
</dbReference>
<dbReference type="InterPro" id="IPR036879">
    <property type="entry name" value="TF_MADSbox_sf"/>
</dbReference>
<dbReference type="GO" id="GO:0000981">
    <property type="term" value="F:DNA-binding transcription factor activity, RNA polymerase II-specific"/>
    <property type="evidence" value="ECO:0000318"/>
    <property type="project" value="GO_Central"/>
</dbReference>
<evidence type="ECO:0000259" key="7">
    <source>
        <dbReference type="PROSITE" id="PS50066"/>
    </source>
</evidence>
<protein>
    <submittedName>
        <fullName evidence="9">Uncharacterized protein</fullName>
    </submittedName>
</protein>
<dbReference type="Gene3D" id="3.40.1810.10">
    <property type="entry name" value="Transcription factor, MADS-box"/>
    <property type="match status" value="1"/>
</dbReference>
<dbReference type="STRING" id="4155.A0A022Q828"/>
<name>A0A022Q828_ERYGU</name>
<feature type="non-terminal residue" evidence="9">
    <location>
        <position position="174"/>
    </location>
</feature>
<feature type="coiled-coil region" evidence="6">
    <location>
        <begin position="128"/>
        <end position="174"/>
    </location>
</feature>
<evidence type="ECO:0000256" key="5">
    <source>
        <dbReference type="ARBA" id="ARBA00023242"/>
    </source>
</evidence>
<dbReference type="PANTHER" id="PTHR48019">
    <property type="entry name" value="SERUM RESPONSE FACTOR HOMOLOG"/>
    <property type="match status" value="1"/>
</dbReference>
<sequence length="174" mass="20501">MAREKMKIKKIANGAARQVTLTKRRKGLFKKAEELSILCDAEIGLLIISSSSITPIHFFTYATTSMKDIIERYKLHSKNLDELEQPSELQQLVRDSNFSEINKEVAERSHQLRRMREEELQGLSIDELHRLEQSMEAGLRRIMEKKEEKIMREINQLQEKMMQLMEGNKLLRRE</sequence>
<dbReference type="PROSITE" id="PS51297">
    <property type="entry name" value="K_BOX"/>
    <property type="match status" value="1"/>
</dbReference>
<accession>A0A022Q828</accession>
<dbReference type="InterPro" id="IPR002100">
    <property type="entry name" value="TF_MADSbox"/>
</dbReference>
<evidence type="ECO:0000259" key="8">
    <source>
        <dbReference type="PROSITE" id="PS51297"/>
    </source>
</evidence>
<proteinExistence type="predicted"/>
<keyword evidence="5" id="KW-0539">Nucleus</keyword>
<evidence type="ECO:0000256" key="6">
    <source>
        <dbReference type="SAM" id="Coils"/>
    </source>
</evidence>
<keyword evidence="2" id="KW-0805">Transcription regulation</keyword>
<evidence type="ECO:0000256" key="2">
    <source>
        <dbReference type="ARBA" id="ARBA00023015"/>
    </source>
</evidence>
<dbReference type="GO" id="GO:0006357">
    <property type="term" value="P:regulation of transcription by RNA polymerase II"/>
    <property type="evidence" value="ECO:0000318"/>
    <property type="project" value="GO_Central"/>
</dbReference>
<reference evidence="9 10" key="1">
    <citation type="journal article" date="2013" name="Proc. Natl. Acad. Sci. U.S.A.">
        <title>Fine-scale variation in meiotic recombination in Mimulus inferred from population shotgun sequencing.</title>
        <authorList>
            <person name="Hellsten U."/>
            <person name="Wright K.M."/>
            <person name="Jenkins J."/>
            <person name="Shu S."/>
            <person name="Yuan Y."/>
            <person name="Wessler S.R."/>
            <person name="Schmutz J."/>
            <person name="Willis J.H."/>
            <person name="Rokhsar D.S."/>
        </authorList>
    </citation>
    <scope>NUCLEOTIDE SEQUENCE [LARGE SCALE GENOMIC DNA]</scope>
    <source>
        <strain evidence="10">cv. DUN x IM62</strain>
    </source>
</reference>
<evidence type="ECO:0000313" key="10">
    <source>
        <dbReference type="Proteomes" id="UP000030748"/>
    </source>
</evidence>
<dbReference type="eggNOG" id="KOG0014">
    <property type="taxonomic scope" value="Eukaryota"/>
</dbReference>
<dbReference type="SMART" id="SM00432">
    <property type="entry name" value="MADS"/>
    <property type="match status" value="1"/>
</dbReference>
<evidence type="ECO:0000256" key="3">
    <source>
        <dbReference type="ARBA" id="ARBA00023125"/>
    </source>
</evidence>
<keyword evidence="10" id="KW-1185">Reference proteome</keyword>
<keyword evidence="4" id="KW-0804">Transcription</keyword>
<dbReference type="GO" id="GO:0046983">
    <property type="term" value="F:protein dimerization activity"/>
    <property type="evidence" value="ECO:0007669"/>
    <property type="project" value="InterPro"/>
</dbReference>
<dbReference type="GO" id="GO:0000978">
    <property type="term" value="F:RNA polymerase II cis-regulatory region sequence-specific DNA binding"/>
    <property type="evidence" value="ECO:0000318"/>
    <property type="project" value="GO_Central"/>
</dbReference>
<dbReference type="PROSITE" id="PS50066">
    <property type="entry name" value="MADS_BOX_2"/>
    <property type="match status" value="1"/>
</dbReference>
<dbReference type="AlphaFoldDB" id="A0A022Q828"/>
<comment type="subcellular location">
    <subcellularLocation>
        <location evidence="1">Nucleus</location>
    </subcellularLocation>
</comment>
<feature type="domain" description="MADS-box" evidence="7">
    <location>
        <begin position="1"/>
        <end position="52"/>
    </location>
</feature>
<dbReference type="Pfam" id="PF01486">
    <property type="entry name" value="K-box"/>
    <property type="match status" value="1"/>
</dbReference>
<dbReference type="PRINTS" id="PR00404">
    <property type="entry name" value="MADSDOMAIN"/>
</dbReference>
<organism evidence="9 10">
    <name type="scientific">Erythranthe guttata</name>
    <name type="common">Yellow monkey flower</name>
    <name type="synonym">Mimulus guttatus</name>
    <dbReference type="NCBI Taxonomy" id="4155"/>
    <lineage>
        <taxon>Eukaryota</taxon>
        <taxon>Viridiplantae</taxon>
        <taxon>Streptophyta</taxon>
        <taxon>Embryophyta</taxon>
        <taxon>Tracheophyta</taxon>
        <taxon>Spermatophyta</taxon>
        <taxon>Magnoliopsida</taxon>
        <taxon>eudicotyledons</taxon>
        <taxon>Gunneridae</taxon>
        <taxon>Pentapetalae</taxon>
        <taxon>asterids</taxon>
        <taxon>lamiids</taxon>
        <taxon>Lamiales</taxon>
        <taxon>Phrymaceae</taxon>
        <taxon>Erythranthe</taxon>
    </lineage>
</organism>
<evidence type="ECO:0000313" key="9">
    <source>
        <dbReference type="EMBL" id="EYU23358.1"/>
    </source>
</evidence>
<dbReference type="GO" id="GO:0005634">
    <property type="term" value="C:nucleus"/>
    <property type="evidence" value="ECO:0007669"/>
    <property type="project" value="UniProtKB-SubCell"/>
</dbReference>
<keyword evidence="3" id="KW-0238">DNA-binding</keyword>
<keyword evidence="6" id="KW-0175">Coiled coil</keyword>
<dbReference type="InterPro" id="IPR050142">
    <property type="entry name" value="MADS-box/MEF2_TF"/>
</dbReference>
<evidence type="ECO:0000256" key="4">
    <source>
        <dbReference type="ARBA" id="ARBA00023163"/>
    </source>
</evidence>
<dbReference type="Pfam" id="PF00319">
    <property type="entry name" value="SRF-TF"/>
    <property type="match status" value="1"/>
</dbReference>
<dbReference type="SUPFAM" id="SSF55455">
    <property type="entry name" value="SRF-like"/>
    <property type="match status" value="1"/>
</dbReference>
<dbReference type="EMBL" id="KI632162">
    <property type="protein sequence ID" value="EYU23358.1"/>
    <property type="molecule type" value="Genomic_DNA"/>
</dbReference>
<feature type="domain" description="K-box" evidence="8">
    <location>
        <begin position="91"/>
        <end position="174"/>
    </location>
</feature>
<evidence type="ECO:0000256" key="1">
    <source>
        <dbReference type="ARBA" id="ARBA00004123"/>
    </source>
</evidence>
<dbReference type="InterPro" id="IPR002487">
    <property type="entry name" value="TF_Kbox"/>
</dbReference>